<dbReference type="AlphaFoldDB" id="A0A3R9Q1D0"/>
<organism evidence="2 3">
    <name type="scientific">Candidatus Methanodesulfokora washburnensis</name>
    <dbReference type="NCBI Taxonomy" id="2478471"/>
    <lineage>
        <taxon>Archaea</taxon>
        <taxon>Thermoproteota</taxon>
        <taxon>Candidatus Korarchaeia</taxon>
        <taxon>Candidatus Korarchaeia incertae sedis</taxon>
        <taxon>Candidatus Methanodesulfokora</taxon>
    </lineage>
</organism>
<dbReference type="PANTHER" id="PTHR33933:SF1">
    <property type="entry name" value="PROTEIN ADENYLYLTRANSFERASE MNTA-RELATED"/>
    <property type="match status" value="1"/>
</dbReference>
<dbReference type="OrthoDB" id="9287at2157"/>
<dbReference type="InterPro" id="IPR041633">
    <property type="entry name" value="Polbeta"/>
</dbReference>
<reference evidence="2 3" key="1">
    <citation type="submission" date="2018-10" db="EMBL/GenBank/DDBJ databases">
        <title>Co-occurring genomic capacity for anaerobic methane metabolism and dissimilatory sulfite reduction discovered in the Korarchaeota.</title>
        <authorList>
            <person name="Mckay L.J."/>
            <person name="Dlakic M."/>
            <person name="Fields M.W."/>
            <person name="Delmont T.O."/>
            <person name="Eren A.M."/>
            <person name="Jay Z.J."/>
            <person name="Klingelsmith K.B."/>
            <person name="Rusch D.B."/>
            <person name="Inskeep W.P."/>
        </authorList>
    </citation>
    <scope>NUCLEOTIDE SEQUENCE [LARGE SCALE GENOMIC DNA]</scope>
    <source>
        <strain evidence="2 3">MDKW</strain>
    </source>
</reference>
<dbReference type="Gene3D" id="3.30.460.10">
    <property type="entry name" value="Beta Polymerase, domain 2"/>
    <property type="match status" value="1"/>
</dbReference>
<gene>
    <name evidence="2" type="ORF">D6D85_00845</name>
</gene>
<feature type="domain" description="Polymerase beta nucleotidyltransferase" evidence="1">
    <location>
        <begin position="41"/>
        <end position="103"/>
    </location>
</feature>
<comment type="caution">
    <text evidence="2">The sequence shown here is derived from an EMBL/GenBank/DDBJ whole genome shotgun (WGS) entry which is preliminary data.</text>
</comment>
<dbReference type="RefSeq" id="WP_125670136.1">
    <property type="nucleotide sequence ID" value="NZ_RCOS01000015.1"/>
</dbReference>
<keyword evidence="3" id="KW-1185">Reference proteome</keyword>
<dbReference type="InterPro" id="IPR052548">
    <property type="entry name" value="Type_VII_TA_antitoxin"/>
</dbReference>
<accession>A0A3R9Q1D0</accession>
<keyword evidence="2" id="KW-0808">Transferase</keyword>
<sequence>MLGGSINPSVLQRIERRELIIQKLKECTSDLERLLGEEFLGLVLFGSWARDEAKEDSDVDIFVVLKSLKGIEIRLAIYKVVSGCLRRAVTLIDARADELFREELELTPLLLNILVDGIVIYDKTGRVSELSSKARQFVESLGLIKYRTPDGKYGWKRADGKPLMVR</sequence>
<protein>
    <submittedName>
        <fullName evidence="2">Nucleotidyltransferase domain-containing protein</fullName>
    </submittedName>
</protein>
<dbReference type="EMBL" id="RCOS01000015">
    <property type="protein sequence ID" value="RSN78651.1"/>
    <property type="molecule type" value="Genomic_DNA"/>
</dbReference>
<evidence type="ECO:0000313" key="3">
    <source>
        <dbReference type="Proteomes" id="UP000277582"/>
    </source>
</evidence>
<evidence type="ECO:0000313" key="2">
    <source>
        <dbReference type="EMBL" id="RSN78651.1"/>
    </source>
</evidence>
<dbReference type="InterPro" id="IPR043519">
    <property type="entry name" value="NT_sf"/>
</dbReference>
<name>A0A3R9Q1D0_9CREN</name>
<dbReference type="CDD" id="cd05403">
    <property type="entry name" value="NT_KNTase_like"/>
    <property type="match status" value="1"/>
</dbReference>
<dbReference type="SUPFAM" id="SSF81301">
    <property type="entry name" value="Nucleotidyltransferase"/>
    <property type="match status" value="1"/>
</dbReference>
<evidence type="ECO:0000259" key="1">
    <source>
        <dbReference type="Pfam" id="PF18765"/>
    </source>
</evidence>
<dbReference type="Pfam" id="PF18765">
    <property type="entry name" value="Polbeta"/>
    <property type="match status" value="1"/>
</dbReference>
<dbReference type="PANTHER" id="PTHR33933">
    <property type="entry name" value="NUCLEOTIDYLTRANSFERASE"/>
    <property type="match status" value="1"/>
</dbReference>
<proteinExistence type="predicted"/>
<dbReference type="Proteomes" id="UP000277582">
    <property type="component" value="Unassembled WGS sequence"/>
</dbReference>
<dbReference type="GO" id="GO:0016740">
    <property type="term" value="F:transferase activity"/>
    <property type="evidence" value="ECO:0007669"/>
    <property type="project" value="UniProtKB-KW"/>
</dbReference>